<protein>
    <submittedName>
        <fullName evidence="1">Gas vesicle G</fullName>
    </submittedName>
</protein>
<keyword evidence="2" id="KW-1185">Reference proteome</keyword>
<dbReference type="Pfam" id="PF05120">
    <property type="entry name" value="GvpG"/>
    <property type="match status" value="1"/>
</dbReference>
<reference evidence="1 2" key="1">
    <citation type="journal article" date="2009" name="Stand. Genomic Sci.">
        <title>Complete genome sequence of Desulfotomaculum acetoxidans type strain (5575).</title>
        <authorList>
            <person name="Spring S."/>
            <person name="Lapidus A."/>
            <person name="Schroder M."/>
            <person name="Gleim D."/>
            <person name="Sims D."/>
            <person name="Meincke L."/>
            <person name="Glavina Del Rio T."/>
            <person name="Tice H."/>
            <person name="Copeland A."/>
            <person name="Cheng J.F."/>
            <person name="Lucas S."/>
            <person name="Chen F."/>
            <person name="Nolan M."/>
            <person name="Bruce D."/>
            <person name="Goodwin L."/>
            <person name="Pitluck S."/>
            <person name="Ivanova N."/>
            <person name="Mavromatis K."/>
            <person name="Mikhailova N."/>
            <person name="Pati A."/>
            <person name="Chen A."/>
            <person name="Palaniappan K."/>
            <person name="Land M."/>
            <person name="Hauser L."/>
            <person name="Chang Y.J."/>
            <person name="Jeffries C.D."/>
            <person name="Chain P."/>
            <person name="Saunders E."/>
            <person name="Brettin T."/>
            <person name="Detter J.C."/>
            <person name="Goker M."/>
            <person name="Bristow J."/>
            <person name="Eisen J.A."/>
            <person name="Markowitz V."/>
            <person name="Hugenholtz P."/>
            <person name="Kyrpides N.C."/>
            <person name="Klenk H.P."/>
            <person name="Han C."/>
        </authorList>
    </citation>
    <scope>NUCLEOTIDE SEQUENCE [LARGE SCALE GENOMIC DNA]</scope>
    <source>
        <strain evidence="2">ATCC 49208 / DSM 771 / VKM B-1644</strain>
    </source>
</reference>
<sequence>MLGKLLLSPILGPVMGVKFIAEKIKQQADQELYDKSKIKQDLMELQIKLELEEITEEYYLQREEELLVRLDELASMETEEEEV</sequence>
<evidence type="ECO:0000313" key="2">
    <source>
        <dbReference type="Proteomes" id="UP000002217"/>
    </source>
</evidence>
<dbReference type="Proteomes" id="UP000002217">
    <property type="component" value="Chromosome"/>
</dbReference>
<accession>C8W3J3</accession>
<dbReference type="eggNOG" id="ENOG5033D37">
    <property type="taxonomic scope" value="Bacteria"/>
</dbReference>
<organism evidence="1 2">
    <name type="scientific">Desulfofarcimen acetoxidans (strain ATCC 49208 / DSM 771 / KCTC 5769 / VKM B-1644 / 5575)</name>
    <name type="common">Desulfotomaculum acetoxidans</name>
    <dbReference type="NCBI Taxonomy" id="485916"/>
    <lineage>
        <taxon>Bacteria</taxon>
        <taxon>Bacillati</taxon>
        <taxon>Bacillota</taxon>
        <taxon>Clostridia</taxon>
        <taxon>Eubacteriales</taxon>
        <taxon>Peptococcaceae</taxon>
        <taxon>Desulfofarcimen</taxon>
    </lineage>
</organism>
<dbReference type="InterPro" id="IPR007804">
    <property type="entry name" value="GvpG"/>
</dbReference>
<gene>
    <name evidence="1" type="ordered locus">Dtox_3027</name>
</gene>
<dbReference type="RefSeq" id="WP_015758471.1">
    <property type="nucleotide sequence ID" value="NC_013216.1"/>
</dbReference>
<name>C8W3J3_DESAS</name>
<proteinExistence type="predicted"/>
<dbReference type="AlphaFoldDB" id="C8W3J3"/>
<evidence type="ECO:0000313" key="1">
    <source>
        <dbReference type="EMBL" id="ACV63779.1"/>
    </source>
</evidence>
<dbReference type="STRING" id="485916.Dtox_3027"/>
<dbReference type="KEGG" id="dae:Dtox_3027"/>
<dbReference type="EMBL" id="CP001720">
    <property type="protein sequence ID" value="ACV63779.1"/>
    <property type="molecule type" value="Genomic_DNA"/>
</dbReference>
<dbReference type="HOGENOM" id="CLU_162460_3_0_9"/>